<dbReference type="AlphaFoldDB" id="E6TTW1"/>
<dbReference type="EMBL" id="CP002394">
    <property type="protein sequence ID" value="ADU31992.1"/>
    <property type="molecule type" value="Genomic_DNA"/>
</dbReference>
<feature type="domain" description="Zinc-ribbon" evidence="3">
    <location>
        <begin position="2"/>
        <end position="24"/>
    </location>
</feature>
<dbReference type="RefSeq" id="WP_013490323.1">
    <property type="nucleotide sequence ID" value="NC_014829.1"/>
</dbReference>
<feature type="transmembrane region" description="Helical" evidence="2">
    <location>
        <begin position="105"/>
        <end position="128"/>
    </location>
</feature>
<name>E6TTW1_EVAC2</name>
<dbReference type="HOGENOM" id="CLU_166011_0_0_9"/>
<keyword evidence="2" id="KW-1133">Transmembrane helix</keyword>
<sequence>MFCSSCGSKVREGSNFCVKCGAKVKSPIQENTGISPTPKVVNNNTSAETPAPPAKQTNQESYAVVYIVLGWVFFAISLLFIPPLFGVGAFVMGLLLYRTGADTHGIIMMVLSAVGTVFGMFLGLLFTFL</sequence>
<evidence type="ECO:0000256" key="2">
    <source>
        <dbReference type="SAM" id="Phobius"/>
    </source>
</evidence>
<protein>
    <recommendedName>
        <fullName evidence="3">Zinc-ribbon domain-containing protein</fullName>
    </recommendedName>
</protein>
<accession>E6TTW1</accession>
<dbReference type="InterPro" id="IPR026870">
    <property type="entry name" value="Zinc_ribbon_dom"/>
</dbReference>
<evidence type="ECO:0000313" key="4">
    <source>
        <dbReference type="EMBL" id="ADU31992.1"/>
    </source>
</evidence>
<proteinExistence type="predicted"/>
<keyword evidence="5" id="KW-1185">Reference proteome</keyword>
<feature type="region of interest" description="Disordered" evidence="1">
    <location>
        <begin position="31"/>
        <end position="55"/>
    </location>
</feature>
<dbReference type="KEGG" id="bco:Bcell_3752"/>
<feature type="transmembrane region" description="Helical" evidence="2">
    <location>
        <begin position="63"/>
        <end position="85"/>
    </location>
</feature>
<keyword evidence="2" id="KW-0472">Membrane</keyword>
<evidence type="ECO:0000313" key="5">
    <source>
        <dbReference type="Proteomes" id="UP000001401"/>
    </source>
</evidence>
<organism evidence="4 5">
    <name type="scientific">Evansella cellulosilytica (strain ATCC 21833 / DSM 2522 / FERM P-1141 / JCM 9156 / N-4)</name>
    <name type="common">Bacillus cellulosilyticus</name>
    <dbReference type="NCBI Taxonomy" id="649639"/>
    <lineage>
        <taxon>Bacteria</taxon>
        <taxon>Bacillati</taxon>
        <taxon>Bacillota</taxon>
        <taxon>Bacilli</taxon>
        <taxon>Bacillales</taxon>
        <taxon>Bacillaceae</taxon>
        <taxon>Evansella</taxon>
    </lineage>
</organism>
<dbReference type="eggNOG" id="ENOG5033EBM">
    <property type="taxonomic scope" value="Bacteria"/>
</dbReference>
<evidence type="ECO:0000256" key="1">
    <source>
        <dbReference type="SAM" id="MobiDB-lite"/>
    </source>
</evidence>
<keyword evidence="2" id="KW-0812">Transmembrane</keyword>
<reference evidence="4 5" key="1">
    <citation type="submission" date="2010-12" db="EMBL/GenBank/DDBJ databases">
        <title>Complete sequence of Bacillus cellulosilyticus DSM 2522.</title>
        <authorList>
            <consortium name="US DOE Joint Genome Institute"/>
            <person name="Lucas S."/>
            <person name="Copeland A."/>
            <person name="Lapidus A."/>
            <person name="Cheng J.-F."/>
            <person name="Bruce D."/>
            <person name="Goodwin L."/>
            <person name="Pitluck S."/>
            <person name="Chertkov O."/>
            <person name="Detter J.C."/>
            <person name="Han C."/>
            <person name="Tapia R."/>
            <person name="Land M."/>
            <person name="Hauser L."/>
            <person name="Jeffries C."/>
            <person name="Kyrpides N."/>
            <person name="Ivanova N."/>
            <person name="Mikhailova N."/>
            <person name="Brumm P."/>
            <person name="Mead D."/>
            <person name="Woyke T."/>
        </authorList>
    </citation>
    <scope>NUCLEOTIDE SEQUENCE [LARGE SCALE GENOMIC DNA]</scope>
    <source>
        <strain evidence="5">ATCC 21833 / DSM 2522 / FERM P-1141 / JCM 9156 / N-4</strain>
    </source>
</reference>
<gene>
    <name evidence="4" type="ordered locus">Bcell_3752</name>
</gene>
<evidence type="ECO:0000259" key="3">
    <source>
        <dbReference type="Pfam" id="PF13240"/>
    </source>
</evidence>
<dbReference type="Proteomes" id="UP000001401">
    <property type="component" value="Chromosome"/>
</dbReference>
<feature type="compositionally biased region" description="Polar residues" evidence="1">
    <location>
        <begin position="31"/>
        <end position="48"/>
    </location>
</feature>
<dbReference type="OrthoDB" id="2869231at2"/>
<dbReference type="Pfam" id="PF13240">
    <property type="entry name" value="Zn_Ribbon_1"/>
    <property type="match status" value="1"/>
</dbReference>